<accession>H1XNH8</accession>
<proteinExistence type="predicted"/>
<dbReference type="AlphaFoldDB" id="H1XNH8"/>
<evidence type="ECO:0008006" key="3">
    <source>
        <dbReference type="Google" id="ProtNLM"/>
    </source>
</evidence>
<organism evidence="1 2">
    <name type="scientific">Caldithrix abyssi DSM 13497</name>
    <dbReference type="NCBI Taxonomy" id="880073"/>
    <lineage>
        <taxon>Bacteria</taxon>
        <taxon>Pseudomonadati</taxon>
        <taxon>Calditrichota</taxon>
        <taxon>Calditrichia</taxon>
        <taxon>Calditrichales</taxon>
        <taxon>Calditrichaceae</taxon>
        <taxon>Caldithrix</taxon>
    </lineage>
</organism>
<dbReference type="HOGENOM" id="CLU_2068764_0_0_0"/>
<dbReference type="PaxDb" id="880073-Calab_2539"/>
<sequence>MENKLKSGNVSMLLLVSGMTERSLKAIKLVRQVCDQFLAHYKLTVLDVYRDASPESQRVLPVAPMLIGNLTEELVAKIKQQAKEQNFFLPVIRAQFISVDEWRGKRDESGAGTKDKNS</sequence>
<dbReference type="RefSeq" id="WP_006929403.1">
    <property type="nucleotide sequence ID" value="NZ_CM001402.1"/>
</dbReference>
<evidence type="ECO:0000313" key="2">
    <source>
        <dbReference type="Proteomes" id="UP000004671"/>
    </source>
</evidence>
<keyword evidence="2" id="KW-1185">Reference proteome</keyword>
<protein>
    <recommendedName>
        <fullName evidence="3">KaiB domain-containing protein</fullName>
    </recommendedName>
</protein>
<dbReference type="STRING" id="880073.Cabys_1367"/>
<reference evidence="1 2" key="1">
    <citation type="submission" date="2011-09" db="EMBL/GenBank/DDBJ databases">
        <title>The permanent draft genome of Caldithrix abyssi DSM 13497.</title>
        <authorList>
            <consortium name="US DOE Joint Genome Institute (JGI-PGF)"/>
            <person name="Lucas S."/>
            <person name="Han J."/>
            <person name="Lapidus A."/>
            <person name="Bruce D."/>
            <person name="Goodwin L."/>
            <person name="Pitluck S."/>
            <person name="Peters L."/>
            <person name="Kyrpides N."/>
            <person name="Mavromatis K."/>
            <person name="Ivanova N."/>
            <person name="Mikhailova N."/>
            <person name="Chertkov O."/>
            <person name="Detter J.C."/>
            <person name="Tapia R."/>
            <person name="Han C."/>
            <person name="Land M."/>
            <person name="Hauser L."/>
            <person name="Markowitz V."/>
            <person name="Cheng J.-F."/>
            <person name="Hugenholtz P."/>
            <person name="Woyke T."/>
            <person name="Wu D."/>
            <person name="Spring S."/>
            <person name="Brambilla E."/>
            <person name="Klenk H.-P."/>
            <person name="Eisen J.A."/>
        </authorList>
    </citation>
    <scope>NUCLEOTIDE SEQUENCE [LARGE SCALE GENOMIC DNA]</scope>
    <source>
        <strain evidence="1 2">DSM 13497</strain>
    </source>
</reference>
<dbReference type="Proteomes" id="UP000004671">
    <property type="component" value="Chromosome"/>
</dbReference>
<gene>
    <name evidence="1" type="ORF">Calab_2539</name>
</gene>
<dbReference type="Gene3D" id="3.40.30.10">
    <property type="entry name" value="Glutaredoxin"/>
    <property type="match status" value="1"/>
</dbReference>
<dbReference type="InParanoid" id="H1XNH8"/>
<name>H1XNH8_CALAY</name>
<dbReference type="EMBL" id="CM001402">
    <property type="protein sequence ID" value="EHO42149.1"/>
    <property type="molecule type" value="Genomic_DNA"/>
</dbReference>
<evidence type="ECO:0000313" key="1">
    <source>
        <dbReference type="EMBL" id="EHO42149.1"/>
    </source>
</evidence>